<dbReference type="PRINTS" id="PR00038">
    <property type="entry name" value="HTHLUXR"/>
</dbReference>
<keyword evidence="3" id="KW-1185">Reference proteome</keyword>
<reference evidence="2 3" key="1">
    <citation type="submission" date="2018-06" db="EMBL/GenBank/DDBJ databases">
        <title>Genomic Encyclopedia of Type Strains, Phase IV (KMG-IV): sequencing the most valuable type-strain genomes for metagenomic binning, comparative biology and taxonomic classification.</title>
        <authorList>
            <person name="Goeker M."/>
        </authorList>
    </citation>
    <scope>NUCLEOTIDE SEQUENCE [LARGE SCALE GENOMIC DNA]</scope>
    <source>
        <strain evidence="2 3">DSM 18048</strain>
    </source>
</reference>
<dbReference type="PANTHER" id="PTHR47691">
    <property type="entry name" value="REGULATOR-RELATED"/>
    <property type="match status" value="1"/>
</dbReference>
<evidence type="ECO:0000259" key="1">
    <source>
        <dbReference type="PROSITE" id="PS50043"/>
    </source>
</evidence>
<dbReference type="Proteomes" id="UP000248326">
    <property type="component" value="Unassembled WGS sequence"/>
</dbReference>
<feature type="domain" description="HTH luxR-type" evidence="1">
    <location>
        <begin position="694"/>
        <end position="759"/>
    </location>
</feature>
<name>A0A318SDL7_9DEIO</name>
<dbReference type="PRINTS" id="PR00364">
    <property type="entry name" value="DISEASERSIST"/>
</dbReference>
<dbReference type="InterPro" id="IPR049945">
    <property type="entry name" value="AAA_22"/>
</dbReference>
<dbReference type="Gene3D" id="3.40.50.300">
    <property type="entry name" value="P-loop containing nucleotide triphosphate hydrolases"/>
    <property type="match status" value="1"/>
</dbReference>
<protein>
    <submittedName>
        <fullName evidence="2">Putative ATPase</fullName>
    </submittedName>
</protein>
<dbReference type="SUPFAM" id="SSF48452">
    <property type="entry name" value="TPR-like"/>
    <property type="match status" value="1"/>
</dbReference>
<dbReference type="InterPro" id="IPR058852">
    <property type="entry name" value="HTH_77"/>
</dbReference>
<gene>
    <name evidence="2" type="ORF">DES52_104265</name>
</gene>
<dbReference type="GO" id="GO:0006355">
    <property type="term" value="P:regulation of DNA-templated transcription"/>
    <property type="evidence" value="ECO:0007669"/>
    <property type="project" value="InterPro"/>
</dbReference>
<dbReference type="PANTHER" id="PTHR47691:SF3">
    <property type="entry name" value="HTH-TYPE TRANSCRIPTIONAL REGULATOR RV0890C-RELATED"/>
    <property type="match status" value="1"/>
</dbReference>
<dbReference type="AlphaFoldDB" id="A0A318SDL7"/>
<sequence length="761" mass="81891">MGTTMPRAISPLPAQATSLVGRERELEQVHQILNWPDVTLLTLTGPGGVGKTRLALELAGRLQDRFPDGVVFVPLAALERPAQVLPAIAEAVNLHEAGRDLVEALGDVLAPRQLLLVLDNFEHVLAAAPDVSRLTAVAPGLTVLATSRERLKLYGEHEFPVSPLGLPSAEDPVGEAVRLFFERARAVRPDFTLTDAVRPAVEELCRRLDGLPLAIELAAARIRMWSVPALLARMDQRLTLLTEGPSDLPSRQRTLRAAIEWSHALLAEDEQRLFARLGVFVGDFTLEAAEAVGGGDVNVLSALTSLVDKSLVQSVHDPLESRFLLLESLRAFALERLDASADAHRVRAAHRAFYQARTRAIDATLRGDHSGGVAHGVARELPNILAALAFSTRTRDEAALADFAEHLPFVLTARFDESAAPYVREALNAAPAGSQAVGWWQHALAFTAFRQGDALRSEQLARKCVETFEAIGEARGLAYGLQARGYARFATDPLGARADLERCLEWARPQRDAFLVAVCLNGLGLLAGFMGATAEARAALQESAEWSRTAHHSLWGWAVLCLAPLDLAEGDVAAARAKLHDVLDLARRVDEPVLTMGGLYGAAAIAMLEGRERDAAFLWGATDAIRTALGIRPNVEREMFMPWLASLPDSSNAPRLADAVQAGQNASLDALLTTLTAANLRPDMLLASADSAPSEASAHTLTPRERDVLRLLAEGLSNKQIAAKLGSGVYTVNDQVAAVFSKLGVRNRAAATRYALQHGLA</sequence>
<organism evidence="2 3">
    <name type="scientific">Deinococcus yavapaiensis KR-236</name>
    <dbReference type="NCBI Taxonomy" id="694435"/>
    <lineage>
        <taxon>Bacteria</taxon>
        <taxon>Thermotogati</taxon>
        <taxon>Deinococcota</taxon>
        <taxon>Deinococci</taxon>
        <taxon>Deinococcales</taxon>
        <taxon>Deinococcaceae</taxon>
        <taxon>Deinococcus</taxon>
    </lineage>
</organism>
<dbReference type="Pfam" id="PF13401">
    <property type="entry name" value="AAA_22"/>
    <property type="match status" value="1"/>
</dbReference>
<dbReference type="InterPro" id="IPR027417">
    <property type="entry name" value="P-loop_NTPase"/>
</dbReference>
<dbReference type="EMBL" id="QJSX01000004">
    <property type="protein sequence ID" value="PYE54991.1"/>
    <property type="molecule type" value="Genomic_DNA"/>
</dbReference>
<dbReference type="Pfam" id="PF25872">
    <property type="entry name" value="HTH_77"/>
    <property type="match status" value="1"/>
</dbReference>
<dbReference type="Gene3D" id="1.25.40.10">
    <property type="entry name" value="Tetratricopeptide repeat domain"/>
    <property type="match status" value="1"/>
</dbReference>
<dbReference type="SUPFAM" id="SSF46894">
    <property type="entry name" value="C-terminal effector domain of the bipartite response regulators"/>
    <property type="match status" value="1"/>
</dbReference>
<dbReference type="Pfam" id="PF00196">
    <property type="entry name" value="GerE"/>
    <property type="match status" value="1"/>
</dbReference>
<dbReference type="GO" id="GO:0016887">
    <property type="term" value="F:ATP hydrolysis activity"/>
    <property type="evidence" value="ECO:0007669"/>
    <property type="project" value="InterPro"/>
</dbReference>
<dbReference type="InterPro" id="IPR016032">
    <property type="entry name" value="Sig_transdc_resp-reg_C-effctor"/>
</dbReference>
<comment type="caution">
    <text evidence="2">The sequence shown here is derived from an EMBL/GenBank/DDBJ whole genome shotgun (WGS) entry which is preliminary data.</text>
</comment>
<accession>A0A318SDL7</accession>
<dbReference type="InterPro" id="IPR036388">
    <property type="entry name" value="WH-like_DNA-bd_sf"/>
</dbReference>
<dbReference type="GO" id="GO:0003677">
    <property type="term" value="F:DNA binding"/>
    <property type="evidence" value="ECO:0007669"/>
    <property type="project" value="InterPro"/>
</dbReference>
<evidence type="ECO:0000313" key="2">
    <source>
        <dbReference type="EMBL" id="PYE54991.1"/>
    </source>
</evidence>
<dbReference type="CDD" id="cd06170">
    <property type="entry name" value="LuxR_C_like"/>
    <property type="match status" value="1"/>
</dbReference>
<dbReference type="SMART" id="SM00421">
    <property type="entry name" value="HTH_LUXR"/>
    <property type="match status" value="1"/>
</dbReference>
<evidence type="ECO:0000313" key="3">
    <source>
        <dbReference type="Proteomes" id="UP000248326"/>
    </source>
</evidence>
<proteinExistence type="predicted"/>
<dbReference type="Gene3D" id="1.10.10.10">
    <property type="entry name" value="Winged helix-like DNA-binding domain superfamily/Winged helix DNA-binding domain"/>
    <property type="match status" value="1"/>
</dbReference>
<dbReference type="PROSITE" id="PS50043">
    <property type="entry name" value="HTH_LUXR_2"/>
    <property type="match status" value="1"/>
</dbReference>
<dbReference type="SUPFAM" id="SSF52540">
    <property type="entry name" value="P-loop containing nucleoside triphosphate hydrolases"/>
    <property type="match status" value="1"/>
</dbReference>
<dbReference type="InterPro" id="IPR000792">
    <property type="entry name" value="Tscrpt_reg_LuxR_C"/>
</dbReference>
<dbReference type="InterPro" id="IPR011990">
    <property type="entry name" value="TPR-like_helical_dom_sf"/>
</dbReference>